<keyword evidence="4 11" id="KW-0662">Pyridine nucleotide biosynthesis</keyword>
<dbReference type="Pfam" id="PF01467">
    <property type="entry name" value="CTP_transf_like"/>
    <property type="match status" value="1"/>
</dbReference>
<keyword evidence="8 11" id="KW-0067">ATP-binding</keyword>
<comment type="caution">
    <text evidence="13">The sequence shown here is derived from an EMBL/GenBank/DDBJ whole genome shotgun (WGS) entry which is preliminary data.</text>
</comment>
<evidence type="ECO:0000256" key="9">
    <source>
        <dbReference type="ARBA" id="ARBA00023027"/>
    </source>
</evidence>
<dbReference type="NCBIfam" id="TIGR00482">
    <property type="entry name" value="nicotinate (nicotinamide) nucleotide adenylyltransferase"/>
    <property type="match status" value="1"/>
</dbReference>
<proteinExistence type="inferred from homology"/>
<comment type="similarity">
    <text evidence="3 11">Belongs to the NadD family.</text>
</comment>
<dbReference type="SUPFAM" id="SSF52374">
    <property type="entry name" value="Nucleotidylyl transferase"/>
    <property type="match status" value="1"/>
</dbReference>
<accession>A0A0F3GQJ0</accession>
<dbReference type="GO" id="GO:0005524">
    <property type="term" value="F:ATP binding"/>
    <property type="evidence" value="ECO:0007669"/>
    <property type="project" value="UniProtKB-KW"/>
</dbReference>
<evidence type="ECO:0000256" key="8">
    <source>
        <dbReference type="ARBA" id="ARBA00022840"/>
    </source>
</evidence>
<dbReference type="InterPro" id="IPR014729">
    <property type="entry name" value="Rossmann-like_a/b/a_fold"/>
</dbReference>
<dbReference type="PANTHER" id="PTHR39321">
    <property type="entry name" value="NICOTINATE-NUCLEOTIDE ADENYLYLTRANSFERASE-RELATED"/>
    <property type="match status" value="1"/>
</dbReference>
<feature type="domain" description="Cytidyltransferase-like" evidence="12">
    <location>
        <begin position="28"/>
        <end position="218"/>
    </location>
</feature>
<protein>
    <recommendedName>
        <fullName evidence="11">Probable nicotinate-nucleotide adenylyltransferase</fullName>
        <ecNumber evidence="11">2.7.7.18</ecNumber>
    </recommendedName>
    <alternativeName>
        <fullName evidence="11">Deamido-NAD(+) diphosphorylase</fullName>
    </alternativeName>
    <alternativeName>
        <fullName evidence="11">Deamido-NAD(+) pyrophosphorylase</fullName>
    </alternativeName>
    <alternativeName>
        <fullName evidence="11">Nicotinate mononucleotide adenylyltransferase</fullName>
        <shortName evidence="11">NaMN adenylyltransferase</shortName>
    </alternativeName>
</protein>
<dbReference type="UniPathway" id="UPA00253">
    <property type="reaction ID" value="UER00332"/>
</dbReference>
<comment type="catalytic activity">
    <reaction evidence="10 11">
        <text>nicotinate beta-D-ribonucleotide + ATP + H(+) = deamido-NAD(+) + diphosphate</text>
        <dbReference type="Rhea" id="RHEA:22860"/>
        <dbReference type="ChEBI" id="CHEBI:15378"/>
        <dbReference type="ChEBI" id="CHEBI:30616"/>
        <dbReference type="ChEBI" id="CHEBI:33019"/>
        <dbReference type="ChEBI" id="CHEBI:57502"/>
        <dbReference type="ChEBI" id="CHEBI:58437"/>
        <dbReference type="EC" id="2.7.7.18"/>
    </reaction>
</comment>
<evidence type="ECO:0000256" key="10">
    <source>
        <dbReference type="ARBA" id="ARBA00048721"/>
    </source>
</evidence>
<dbReference type="InterPro" id="IPR004821">
    <property type="entry name" value="Cyt_trans-like"/>
</dbReference>
<dbReference type="Proteomes" id="UP000033423">
    <property type="component" value="Unassembled WGS sequence"/>
</dbReference>
<reference evidence="13 14" key="1">
    <citation type="submission" date="2015-02" db="EMBL/GenBank/DDBJ databases">
        <title>Single-cell genomics of uncultivated deep-branching MTB reveals a conserved set of magnetosome genes.</title>
        <authorList>
            <person name="Kolinko S."/>
            <person name="Richter M."/>
            <person name="Glockner F.O."/>
            <person name="Brachmann A."/>
            <person name="Schuler D."/>
        </authorList>
    </citation>
    <scope>NUCLEOTIDE SEQUENCE [LARGE SCALE GENOMIC DNA]</scope>
    <source>
        <strain evidence="13">TM-1</strain>
    </source>
</reference>
<evidence type="ECO:0000313" key="14">
    <source>
        <dbReference type="Proteomes" id="UP000033423"/>
    </source>
</evidence>
<evidence type="ECO:0000256" key="3">
    <source>
        <dbReference type="ARBA" id="ARBA00009014"/>
    </source>
</evidence>
<evidence type="ECO:0000256" key="5">
    <source>
        <dbReference type="ARBA" id="ARBA00022679"/>
    </source>
</evidence>
<dbReference type="EC" id="2.7.7.18" evidence="11"/>
<keyword evidence="9 11" id="KW-0520">NAD</keyword>
<dbReference type="Gene3D" id="3.40.50.620">
    <property type="entry name" value="HUPs"/>
    <property type="match status" value="1"/>
</dbReference>
<dbReference type="CDD" id="cd02165">
    <property type="entry name" value="NMNAT"/>
    <property type="match status" value="1"/>
</dbReference>
<organism evidence="13 14">
    <name type="scientific">Candidatus Magnetobacterium bavaricum</name>
    <dbReference type="NCBI Taxonomy" id="29290"/>
    <lineage>
        <taxon>Bacteria</taxon>
        <taxon>Pseudomonadati</taxon>
        <taxon>Nitrospirota</taxon>
        <taxon>Thermodesulfovibrionia</taxon>
        <taxon>Thermodesulfovibrionales</taxon>
        <taxon>Candidatus Magnetobacteriaceae</taxon>
        <taxon>Candidatus Magnetobacterium</taxon>
    </lineage>
</organism>
<evidence type="ECO:0000259" key="12">
    <source>
        <dbReference type="Pfam" id="PF01467"/>
    </source>
</evidence>
<keyword evidence="6 11" id="KW-0548">Nucleotidyltransferase</keyword>
<dbReference type="GO" id="GO:0004515">
    <property type="term" value="F:nicotinate-nucleotide adenylyltransferase activity"/>
    <property type="evidence" value="ECO:0007669"/>
    <property type="project" value="UniProtKB-UniRule"/>
</dbReference>
<evidence type="ECO:0000256" key="2">
    <source>
        <dbReference type="ARBA" id="ARBA00005019"/>
    </source>
</evidence>
<evidence type="ECO:0000256" key="4">
    <source>
        <dbReference type="ARBA" id="ARBA00022642"/>
    </source>
</evidence>
<evidence type="ECO:0000256" key="6">
    <source>
        <dbReference type="ARBA" id="ARBA00022695"/>
    </source>
</evidence>
<dbReference type="InterPro" id="IPR005248">
    <property type="entry name" value="NadD/NMNAT"/>
</dbReference>
<keyword evidence="14" id="KW-1185">Reference proteome</keyword>
<evidence type="ECO:0000256" key="11">
    <source>
        <dbReference type="HAMAP-Rule" id="MF_00244"/>
    </source>
</evidence>
<dbReference type="AlphaFoldDB" id="A0A0F3GQJ0"/>
<comment type="function">
    <text evidence="1 11">Catalyzes the reversible adenylation of nicotinate mononucleotide (NaMN) to nicotinic acid adenine dinucleotide (NaAD).</text>
</comment>
<sequence>MKNFFLVNRHINNLHYKYIMSVRDGIGLYGGTFNPIHVAHLMVAQEIWSHCRLRRVVFIPSYNPPVKREGIVSFEDRVAMIEMAIGGSPHLQLSEVEAKRQGPSYTLLTLMEMRRQFPDSELFFIAGIDTFLDIPNWYLPQQILSATSFIVTPRPPWHVTDLLQSPFVEVPVGGLEGFEGTDHRASESPTIELPVRGGNRLILCKVTPLEVSSSTIRELIRLGKDTSRLLHHDVYSYISSRGLYK</sequence>
<comment type="pathway">
    <text evidence="2 11">Cofactor biosynthesis; NAD(+) biosynthesis; deamido-NAD(+) from nicotinate D-ribonucleotide: step 1/1.</text>
</comment>
<dbReference type="HAMAP" id="MF_00244">
    <property type="entry name" value="NaMN_adenylyltr"/>
    <property type="match status" value="1"/>
</dbReference>
<dbReference type="EMBL" id="LACI01002118">
    <property type="protein sequence ID" value="KJU82923.1"/>
    <property type="molecule type" value="Genomic_DNA"/>
</dbReference>
<evidence type="ECO:0000256" key="7">
    <source>
        <dbReference type="ARBA" id="ARBA00022741"/>
    </source>
</evidence>
<keyword evidence="5 11" id="KW-0808">Transferase</keyword>
<keyword evidence="7 11" id="KW-0547">Nucleotide-binding</keyword>
<gene>
    <name evidence="11" type="primary">nadD</name>
    <name evidence="13" type="ORF">MBAV_004881</name>
</gene>
<dbReference type="PANTHER" id="PTHR39321:SF3">
    <property type="entry name" value="PHOSPHOPANTETHEINE ADENYLYLTRANSFERASE"/>
    <property type="match status" value="1"/>
</dbReference>
<evidence type="ECO:0000256" key="1">
    <source>
        <dbReference type="ARBA" id="ARBA00002324"/>
    </source>
</evidence>
<dbReference type="PATRIC" id="fig|29290.4.peg.6473"/>
<evidence type="ECO:0000313" key="13">
    <source>
        <dbReference type="EMBL" id="KJU82923.1"/>
    </source>
</evidence>
<dbReference type="NCBIfam" id="TIGR00125">
    <property type="entry name" value="cyt_tran_rel"/>
    <property type="match status" value="1"/>
</dbReference>
<name>A0A0F3GQJ0_9BACT</name>
<dbReference type="GO" id="GO:0009435">
    <property type="term" value="P:NAD+ biosynthetic process"/>
    <property type="evidence" value="ECO:0007669"/>
    <property type="project" value="UniProtKB-UniRule"/>
</dbReference>